<evidence type="ECO:0000256" key="2">
    <source>
        <dbReference type="ARBA" id="ARBA00008610"/>
    </source>
</evidence>
<name>A0A1G5EJ85_9FIRM</name>
<dbReference type="Pfam" id="PF02608">
    <property type="entry name" value="Bmp"/>
    <property type="match status" value="1"/>
</dbReference>
<keyword evidence="4 8" id="KW-0732">Signal</keyword>
<keyword evidence="11" id="KW-1185">Reference proteome</keyword>
<dbReference type="EMBL" id="FMUR01000011">
    <property type="protein sequence ID" value="SCY27012.1"/>
    <property type="molecule type" value="Genomic_DNA"/>
</dbReference>
<evidence type="ECO:0000256" key="3">
    <source>
        <dbReference type="ARBA" id="ARBA00022475"/>
    </source>
</evidence>
<feature type="signal peptide" evidence="8">
    <location>
        <begin position="1"/>
        <end position="21"/>
    </location>
</feature>
<dbReference type="OrthoDB" id="9769871at2"/>
<evidence type="ECO:0000259" key="9">
    <source>
        <dbReference type="Pfam" id="PF02608"/>
    </source>
</evidence>
<feature type="compositionally biased region" description="Low complexity" evidence="7">
    <location>
        <begin position="29"/>
        <end position="47"/>
    </location>
</feature>
<evidence type="ECO:0000256" key="7">
    <source>
        <dbReference type="SAM" id="MobiDB-lite"/>
    </source>
</evidence>
<dbReference type="InterPro" id="IPR028082">
    <property type="entry name" value="Peripla_BP_I"/>
</dbReference>
<evidence type="ECO:0000256" key="5">
    <source>
        <dbReference type="ARBA" id="ARBA00023136"/>
    </source>
</evidence>
<evidence type="ECO:0000256" key="6">
    <source>
        <dbReference type="ARBA" id="ARBA00023288"/>
    </source>
</evidence>
<protein>
    <submittedName>
        <fullName evidence="10">Basic membrane protein A</fullName>
    </submittedName>
</protein>
<dbReference type="RefSeq" id="WP_074462540.1">
    <property type="nucleotide sequence ID" value="NZ_FMUR01000011.1"/>
</dbReference>
<dbReference type="GO" id="GO:0005886">
    <property type="term" value="C:plasma membrane"/>
    <property type="evidence" value="ECO:0007669"/>
    <property type="project" value="UniProtKB-SubCell"/>
</dbReference>
<comment type="similarity">
    <text evidence="2">Belongs to the BMP lipoprotein family.</text>
</comment>
<dbReference type="CDD" id="cd06354">
    <property type="entry name" value="PBP1_PrnA-like"/>
    <property type="match status" value="1"/>
</dbReference>
<keyword evidence="3" id="KW-1003">Cell membrane</keyword>
<dbReference type="InterPro" id="IPR003760">
    <property type="entry name" value="PnrA-like"/>
</dbReference>
<feature type="domain" description="ABC transporter substrate-binding protein PnrA-like" evidence="9">
    <location>
        <begin position="56"/>
        <end position="338"/>
    </location>
</feature>
<dbReference type="PANTHER" id="PTHR34296:SF2">
    <property type="entry name" value="ABC TRANSPORTER GUANOSINE-BINDING PROTEIN NUPN"/>
    <property type="match status" value="1"/>
</dbReference>
<comment type="subcellular location">
    <subcellularLocation>
        <location evidence="1">Cell membrane</location>
        <topology evidence="1">Lipid-anchor</topology>
    </subcellularLocation>
</comment>
<dbReference type="Proteomes" id="UP000183047">
    <property type="component" value="Unassembled WGS sequence"/>
</dbReference>
<dbReference type="PROSITE" id="PS51257">
    <property type="entry name" value="PROKAR_LIPOPROTEIN"/>
    <property type="match status" value="1"/>
</dbReference>
<organism evidence="10 11">
    <name type="scientific">Butyrivibrio hungatei</name>
    <dbReference type="NCBI Taxonomy" id="185008"/>
    <lineage>
        <taxon>Bacteria</taxon>
        <taxon>Bacillati</taxon>
        <taxon>Bacillota</taxon>
        <taxon>Clostridia</taxon>
        <taxon>Lachnospirales</taxon>
        <taxon>Lachnospiraceae</taxon>
        <taxon>Butyrivibrio</taxon>
    </lineage>
</organism>
<keyword evidence="6" id="KW-0449">Lipoprotein</keyword>
<accession>A0A1G5EJ85</accession>
<evidence type="ECO:0000313" key="10">
    <source>
        <dbReference type="EMBL" id="SCY27012.1"/>
    </source>
</evidence>
<dbReference type="InterPro" id="IPR050957">
    <property type="entry name" value="BMP_lipoprotein"/>
</dbReference>
<reference evidence="11" key="1">
    <citation type="submission" date="2016-10" db="EMBL/GenBank/DDBJ databases">
        <authorList>
            <person name="Varghese N."/>
            <person name="Submissions S."/>
        </authorList>
    </citation>
    <scope>NUCLEOTIDE SEQUENCE [LARGE SCALE GENOMIC DNA]</scope>
    <source>
        <strain evidence="11">XBD2006</strain>
    </source>
</reference>
<dbReference type="Gene3D" id="3.40.50.2300">
    <property type="match status" value="2"/>
</dbReference>
<evidence type="ECO:0000313" key="11">
    <source>
        <dbReference type="Proteomes" id="UP000183047"/>
    </source>
</evidence>
<feature type="chain" id="PRO_5038573422" evidence="8">
    <location>
        <begin position="22"/>
        <end position="401"/>
    </location>
</feature>
<evidence type="ECO:0000256" key="8">
    <source>
        <dbReference type="SAM" id="SignalP"/>
    </source>
</evidence>
<keyword evidence="5" id="KW-0472">Membrane</keyword>
<evidence type="ECO:0000256" key="4">
    <source>
        <dbReference type="ARBA" id="ARBA00022729"/>
    </source>
</evidence>
<sequence>MKKRVFAVLMAATMVFSFVGCGSKAPDASATTETSSADAKADNADASDAGEPESDIKVAMVTDYGDITDQSFNQSTYEACQAFCDENKLGFTYYKPEGDSTAERVAQIDKAVADGYNVIVMPGYAFAEAIVETAEMYPDVKFVALDVSEFDLEGESSDFNSETYPNVFSAVYQEELPGYMAGYAAVKMGFTKLGFLGGMAVPAVIRYGYGFVQGADAAAKETGASVELNYAYGNQFYGDADITAAMDTWYQGGTEVVFACGGGIFTSAGEAAAKANGKVIGVDVDQAATIDGKFGKGMTVTSAMKGLKATVNTLLTAIVGGKWDEYAGKISNLGLVSGDDTSLNYVGLPEETTLWNDTFKKEDYLKLVADMANGTIKVSNDTNAEKPSAENIKINYQGNIK</sequence>
<proteinExistence type="inferred from homology"/>
<evidence type="ECO:0000256" key="1">
    <source>
        <dbReference type="ARBA" id="ARBA00004193"/>
    </source>
</evidence>
<feature type="region of interest" description="Disordered" evidence="7">
    <location>
        <begin position="29"/>
        <end position="52"/>
    </location>
</feature>
<dbReference type="PANTHER" id="PTHR34296">
    <property type="entry name" value="TRANSCRIPTIONAL ACTIVATOR PROTEIN MED"/>
    <property type="match status" value="1"/>
</dbReference>
<dbReference type="SUPFAM" id="SSF53822">
    <property type="entry name" value="Periplasmic binding protein-like I"/>
    <property type="match status" value="1"/>
</dbReference>
<gene>
    <name evidence="10" type="ORF">SAMN02910451_01964</name>
</gene>
<dbReference type="AlphaFoldDB" id="A0A1G5EJ85"/>